<evidence type="ECO:0000256" key="5">
    <source>
        <dbReference type="SAM" id="Phobius"/>
    </source>
</evidence>
<evidence type="ECO:0000256" key="1">
    <source>
        <dbReference type="ARBA" id="ARBA00022553"/>
    </source>
</evidence>
<name>A0ABN1TWI0_9ACTN</name>
<keyword evidence="5" id="KW-1133">Transmembrane helix</keyword>
<evidence type="ECO:0000256" key="3">
    <source>
        <dbReference type="ARBA" id="ARBA00022801"/>
    </source>
</evidence>
<sequence length="665" mass="68911">MSGTTTSGEQMSSIRVQAEGRSHTFDGSGPVRLGRDPRADVVLSGPTVSRQHAELQPTADGWQIVDSGSTHGVWLDGQRITQAPLTGTHTLYFGQSGEATPVLVVVEAAGARPIAPHPDVALTQELALTVVPGRSNNPGTMAPALLVRSRDLDRRFAPLAPVRIGREPGLEVVADDPVVSRQHALLEPRPDGWWLHDRSTTGTYIAGERVRSQRLDEPVTVLLGHPTAGFELEIVPMVAAEVASRAIAGRKRRRTLSIVGALVAALLLVGGGVVAGVMLVGGDDDPSDDRLTAAELDRAKAASVLLIAMDENDQPMHSGSGSVISSDGLILTNAHVGKPSAPGQGASEFGDPAYLLVALTQPEDDKPAEPTYRAEPIIADGFLDLAVLRINADAEGKEVDNDNLSLPEPLPIGSSQELRTGDEITALGYPGIGNPSAGAERPLTVTRGVVSTFQADPVIDTKRGFIDSDLRLGSGNSGGASINGRGELIGINTAVITAVSQDVGAITQGSALIRPIDLASEVLAIAKKGGDPDYVSPFADQVPAAPDAPEQARVTAAGWSLTGTDGCTGTSTLQSPQTMSVTPGQTVHAEFAVEGLPDGLPIGVTFVAPDGVTVLGQVQDTWKGGAERQCVSLPFTAESGQSGVNAVFVVGTDGDVAAENPLLFQ</sequence>
<dbReference type="PROSITE" id="PS50006">
    <property type="entry name" value="FHA_DOMAIN"/>
    <property type="match status" value="2"/>
</dbReference>
<dbReference type="SUPFAM" id="SSF49879">
    <property type="entry name" value="SMAD/FHA domain"/>
    <property type="match status" value="2"/>
</dbReference>
<dbReference type="PRINTS" id="PR00834">
    <property type="entry name" value="PROTEASES2C"/>
</dbReference>
<organism evidence="7 8">
    <name type="scientific">Nocardioides dubius</name>
    <dbReference type="NCBI Taxonomy" id="317019"/>
    <lineage>
        <taxon>Bacteria</taxon>
        <taxon>Bacillati</taxon>
        <taxon>Actinomycetota</taxon>
        <taxon>Actinomycetes</taxon>
        <taxon>Propionibacteriales</taxon>
        <taxon>Nocardioidaceae</taxon>
        <taxon>Nocardioides</taxon>
    </lineage>
</organism>
<evidence type="ECO:0000313" key="8">
    <source>
        <dbReference type="Proteomes" id="UP001501581"/>
    </source>
</evidence>
<evidence type="ECO:0000313" key="7">
    <source>
        <dbReference type="EMBL" id="GAA1106133.1"/>
    </source>
</evidence>
<feature type="domain" description="FHA" evidence="6">
    <location>
        <begin position="162"/>
        <end position="210"/>
    </location>
</feature>
<keyword evidence="2" id="KW-0645">Protease</keyword>
<dbReference type="SMART" id="SM00240">
    <property type="entry name" value="FHA"/>
    <property type="match status" value="2"/>
</dbReference>
<feature type="transmembrane region" description="Helical" evidence="5">
    <location>
        <begin position="255"/>
        <end position="280"/>
    </location>
</feature>
<keyword evidence="5" id="KW-0472">Membrane</keyword>
<dbReference type="PANTHER" id="PTHR43343:SF3">
    <property type="entry name" value="PROTEASE DO-LIKE 8, CHLOROPLASTIC"/>
    <property type="match status" value="1"/>
</dbReference>
<comment type="caution">
    <text evidence="7">The sequence shown here is derived from an EMBL/GenBank/DDBJ whole genome shotgun (WGS) entry which is preliminary data.</text>
</comment>
<dbReference type="Pfam" id="PF13365">
    <property type="entry name" value="Trypsin_2"/>
    <property type="match status" value="1"/>
</dbReference>
<dbReference type="CDD" id="cd00060">
    <property type="entry name" value="FHA"/>
    <property type="match status" value="1"/>
</dbReference>
<evidence type="ECO:0000256" key="4">
    <source>
        <dbReference type="SAM" id="MobiDB-lite"/>
    </source>
</evidence>
<feature type="compositionally biased region" description="Polar residues" evidence="4">
    <location>
        <begin position="1"/>
        <end position="15"/>
    </location>
</feature>
<proteinExistence type="predicted"/>
<dbReference type="EMBL" id="BAAALG010000011">
    <property type="protein sequence ID" value="GAA1106133.1"/>
    <property type="molecule type" value="Genomic_DNA"/>
</dbReference>
<dbReference type="Gene3D" id="2.40.10.120">
    <property type="match status" value="1"/>
</dbReference>
<feature type="region of interest" description="Disordered" evidence="4">
    <location>
        <begin position="1"/>
        <end position="37"/>
    </location>
</feature>
<keyword evidence="8" id="KW-1185">Reference proteome</keyword>
<dbReference type="InterPro" id="IPR009003">
    <property type="entry name" value="Peptidase_S1_PA"/>
</dbReference>
<dbReference type="InterPro" id="IPR001940">
    <property type="entry name" value="Peptidase_S1C"/>
</dbReference>
<dbReference type="Proteomes" id="UP001501581">
    <property type="component" value="Unassembled WGS sequence"/>
</dbReference>
<keyword evidence="3" id="KW-0378">Hydrolase</keyword>
<keyword evidence="5" id="KW-0812">Transmembrane</keyword>
<dbReference type="Gene3D" id="2.60.200.20">
    <property type="match status" value="2"/>
</dbReference>
<reference evidence="7 8" key="1">
    <citation type="journal article" date="2019" name="Int. J. Syst. Evol. Microbiol.">
        <title>The Global Catalogue of Microorganisms (GCM) 10K type strain sequencing project: providing services to taxonomists for standard genome sequencing and annotation.</title>
        <authorList>
            <consortium name="The Broad Institute Genomics Platform"/>
            <consortium name="The Broad Institute Genome Sequencing Center for Infectious Disease"/>
            <person name="Wu L."/>
            <person name="Ma J."/>
        </authorList>
    </citation>
    <scope>NUCLEOTIDE SEQUENCE [LARGE SCALE GENOMIC DNA]</scope>
    <source>
        <strain evidence="7 8">JCM 13008</strain>
    </source>
</reference>
<gene>
    <name evidence="7" type="ORF">GCM10009668_27180</name>
</gene>
<keyword evidence="1" id="KW-0597">Phosphoprotein</keyword>
<dbReference type="Pfam" id="PF00498">
    <property type="entry name" value="FHA"/>
    <property type="match status" value="2"/>
</dbReference>
<accession>A0ABN1TWI0</accession>
<evidence type="ECO:0000259" key="6">
    <source>
        <dbReference type="PROSITE" id="PS50006"/>
    </source>
</evidence>
<protein>
    <recommendedName>
        <fullName evidence="6">FHA domain-containing protein</fullName>
    </recommendedName>
</protein>
<evidence type="ECO:0000256" key="2">
    <source>
        <dbReference type="ARBA" id="ARBA00022670"/>
    </source>
</evidence>
<dbReference type="InterPro" id="IPR000253">
    <property type="entry name" value="FHA_dom"/>
</dbReference>
<dbReference type="PANTHER" id="PTHR43343">
    <property type="entry name" value="PEPTIDASE S12"/>
    <property type="match status" value="1"/>
</dbReference>
<dbReference type="InterPro" id="IPR008984">
    <property type="entry name" value="SMAD_FHA_dom_sf"/>
</dbReference>
<dbReference type="InterPro" id="IPR051201">
    <property type="entry name" value="Chloro_Bact_Ser_Proteases"/>
</dbReference>
<dbReference type="SUPFAM" id="SSF50494">
    <property type="entry name" value="Trypsin-like serine proteases"/>
    <property type="match status" value="1"/>
</dbReference>
<feature type="domain" description="FHA" evidence="6">
    <location>
        <begin position="31"/>
        <end position="80"/>
    </location>
</feature>